<dbReference type="EMBL" id="JANLCK010000020">
    <property type="protein sequence ID" value="MCS5728087.1"/>
    <property type="molecule type" value="Genomic_DNA"/>
</dbReference>
<proteinExistence type="predicted"/>
<keyword evidence="6" id="KW-1185">Reference proteome</keyword>
<protein>
    <submittedName>
        <fullName evidence="5">FCD domain-containing protein</fullName>
    </submittedName>
</protein>
<dbReference type="PANTHER" id="PTHR43537">
    <property type="entry name" value="TRANSCRIPTIONAL REGULATOR, GNTR FAMILY"/>
    <property type="match status" value="1"/>
</dbReference>
<accession>A0AA41XHF4</accession>
<keyword evidence="3" id="KW-0804">Transcription</keyword>
<reference evidence="5" key="1">
    <citation type="submission" date="2022-08" db="EMBL/GenBank/DDBJ databases">
        <authorList>
            <person name="Deng Y."/>
            <person name="Han X.-F."/>
            <person name="Zhang Y.-Q."/>
        </authorList>
    </citation>
    <scope>NUCLEOTIDE SEQUENCE</scope>
    <source>
        <strain evidence="5">CPCC 203407</strain>
    </source>
</reference>
<name>A0AA41XHF4_9MICO</name>
<dbReference type="PANTHER" id="PTHR43537:SF5">
    <property type="entry name" value="UXU OPERON TRANSCRIPTIONAL REGULATOR"/>
    <property type="match status" value="1"/>
</dbReference>
<organism evidence="5 6">
    <name type="scientific">Herbiconiux oxytropis</name>
    <dbReference type="NCBI Taxonomy" id="2970915"/>
    <lineage>
        <taxon>Bacteria</taxon>
        <taxon>Bacillati</taxon>
        <taxon>Actinomycetota</taxon>
        <taxon>Actinomycetes</taxon>
        <taxon>Micrococcales</taxon>
        <taxon>Microbacteriaceae</taxon>
        <taxon>Herbiconiux</taxon>
    </lineage>
</organism>
<dbReference type="RefSeq" id="WP_259531194.1">
    <property type="nucleotide sequence ID" value="NZ_JANLCK010000020.1"/>
</dbReference>
<evidence type="ECO:0000313" key="6">
    <source>
        <dbReference type="Proteomes" id="UP001165587"/>
    </source>
</evidence>
<dbReference type="Gene3D" id="1.20.120.530">
    <property type="entry name" value="GntR ligand-binding domain-like"/>
    <property type="match status" value="1"/>
</dbReference>
<evidence type="ECO:0000256" key="2">
    <source>
        <dbReference type="ARBA" id="ARBA00023125"/>
    </source>
</evidence>
<evidence type="ECO:0000313" key="5">
    <source>
        <dbReference type="EMBL" id="MCS5728087.1"/>
    </source>
</evidence>
<evidence type="ECO:0000256" key="3">
    <source>
        <dbReference type="ARBA" id="ARBA00023163"/>
    </source>
</evidence>
<dbReference type="Proteomes" id="UP001165587">
    <property type="component" value="Unassembled WGS sequence"/>
</dbReference>
<dbReference type="GO" id="GO:0003677">
    <property type="term" value="F:DNA binding"/>
    <property type="evidence" value="ECO:0007669"/>
    <property type="project" value="UniProtKB-KW"/>
</dbReference>
<evidence type="ECO:0000259" key="4">
    <source>
        <dbReference type="Pfam" id="PF07729"/>
    </source>
</evidence>
<keyword evidence="1" id="KW-0805">Transcription regulation</keyword>
<dbReference type="Pfam" id="PF07729">
    <property type="entry name" value="FCD"/>
    <property type="match status" value="1"/>
</dbReference>
<keyword evidence="2" id="KW-0238">DNA-binding</keyword>
<dbReference type="AlphaFoldDB" id="A0AA41XHF4"/>
<evidence type="ECO:0000256" key="1">
    <source>
        <dbReference type="ARBA" id="ARBA00023015"/>
    </source>
</evidence>
<feature type="domain" description="GntR C-terminal" evidence="4">
    <location>
        <begin position="32"/>
        <end position="143"/>
    </location>
</feature>
<dbReference type="InterPro" id="IPR008920">
    <property type="entry name" value="TF_FadR/GntR_C"/>
</dbReference>
<comment type="caution">
    <text evidence="5">The sequence shown here is derived from an EMBL/GenBank/DDBJ whole genome shotgun (WGS) entry which is preliminary data.</text>
</comment>
<dbReference type="InterPro" id="IPR011711">
    <property type="entry name" value="GntR_C"/>
</dbReference>
<dbReference type="SUPFAM" id="SSF48008">
    <property type="entry name" value="GntR ligand-binding domain-like"/>
    <property type="match status" value="1"/>
</dbReference>
<gene>
    <name evidence="5" type="ORF">N1028_19485</name>
</gene>
<sequence>MHEHDGGAVTQPGKSTVVSLINDQKVRDARDVVAAMHRLAVLESVGSLTEEDLDRMRSANRDFAAAIDAGDVDAALDADDALHAVPVTALGNQAVAAVLNQFGPVVRRAERLRFTSSGEASVTAHDGLIALCAAGDAEAAAAVAFETWHSLPLQPERPEV</sequence>